<dbReference type="FunFam" id="3.30.565.10:FF:000006">
    <property type="entry name" value="Sensor histidine kinase WalK"/>
    <property type="match status" value="1"/>
</dbReference>
<dbReference type="InterPro" id="IPR005467">
    <property type="entry name" value="His_kinase_dom"/>
</dbReference>
<dbReference type="GO" id="GO:0000155">
    <property type="term" value="F:phosphorelay sensor kinase activity"/>
    <property type="evidence" value="ECO:0007669"/>
    <property type="project" value="InterPro"/>
</dbReference>
<dbReference type="PANTHER" id="PTHR45528:SF1">
    <property type="entry name" value="SENSOR HISTIDINE KINASE CPXA"/>
    <property type="match status" value="1"/>
</dbReference>
<keyword evidence="8" id="KW-0547">Nucleotide-binding</keyword>
<dbReference type="GO" id="GO:0005524">
    <property type="term" value="F:ATP binding"/>
    <property type="evidence" value="ECO:0007669"/>
    <property type="project" value="UniProtKB-KW"/>
</dbReference>
<gene>
    <name evidence="18" type="ORF">SAMN04487970_107010</name>
</gene>
<dbReference type="SUPFAM" id="SSF47384">
    <property type="entry name" value="Homodimeric domain of signal transducing histidine kinase"/>
    <property type="match status" value="1"/>
</dbReference>
<dbReference type="RefSeq" id="WP_245719848.1">
    <property type="nucleotide sequence ID" value="NZ_FMTT01000070.1"/>
</dbReference>
<keyword evidence="19" id="KW-1185">Reference proteome</keyword>
<evidence type="ECO:0000256" key="11">
    <source>
        <dbReference type="ARBA" id="ARBA00022989"/>
    </source>
</evidence>
<keyword evidence="4" id="KW-1003">Cell membrane</keyword>
<dbReference type="SMART" id="SM00387">
    <property type="entry name" value="HATPase_c"/>
    <property type="match status" value="1"/>
</dbReference>
<proteinExistence type="predicted"/>
<dbReference type="Gene3D" id="1.10.287.130">
    <property type="match status" value="1"/>
</dbReference>
<dbReference type="InterPro" id="IPR036097">
    <property type="entry name" value="HisK_dim/P_sf"/>
</dbReference>
<evidence type="ECO:0000259" key="17">
    <source>
        <dbReference type="PROSITE" id="PS50885"/>
    </source>
</evidence>
<keyword evidence="13 15" id="KW-0472">Membrane</keyword>
<comment type="subcellular location">
    <subcellularLocation>
        <location evidence="2">Cell membrane</location>
        <topology evidence="2">Multi-pass membrane protein</topology>
    </subcellularLocation>
</comment>
<dbReference type="CDD" id="cd06225">
    <property type="entry name" value="HAMP"/>
    <property type="match status" value="1"/>
</dbReference>
<dbReference type="InterPro" id="IPR036890">
    <property type="entry name" value="HATPase_C_sf"/>
</dbReference>
<comment type="catalytic activity">
    <reaction evidence="1">
        <text>ATP + protein L-histidine = ADP + protein N-phospho-L-histidine.</text>
        <dbReference type="EC" id="2.7.13.3"/>
    </reaction>
</comment>
<dbReference type="Pfam" id="PF00512">
    <property type="entry name" value="HisKA"/>
    <property type="match status" value="1"/>
</dbReference>
<evidence type="ECO:0000256" key="6">
    <source>
        <dbReference type="ARBA" id="ARBA00022679"/>
    </source>
</evidence>
<evidence type="ECO:0000256" key="12">
    <source>
        <dbReference type="ARBA" id="ARBA00023012"/>
    </source>
</evidence>
<evidence type="ECO:0000256" key="1">
    <source>
        <dbReference type="ARBA" id="ARBA00000085"/>
    </source>
</evidence>
<dbReference type="SMART" id="SM00304">
    <property type="entry name" value="HAMP"/>
    <property type="match status" value="1"/>
</dbReference>
<dbReference type="SMART" id="SM00388">
    <property type="entry name" value="HisKA"/>
    <property type="match status" value="1"/>
</dbReference>
<feature type="domain" description="HAMP" evidence="17">
    <location>
        <begin position="207"/>
        <end position="259"/>
    </location>
</feature>
<evidence type="ECO:0000256" key="10">
    <source>
        <dbReference type="ARBA" id="ARBA00022840"/>
    </source>
</evidence>
<dbReference type="InterPro" id="IPR004358">
    <property type="entry name" value="Sig_transdc_His_kin-like_C"/>
</dbReference>
<dbReference type="PROSITE" id="PS50109">
    <property type="entry name" value="HIS_KIN"/>
    <property type="match status" value="1"/>
</dbReference>
<organism evidence="18 19">
    <name type="scientific">Paenibacillus tianmuensis</name>
    <dbReference type="NCBI Taxonomy" id="624147"/>
    <lineage>
        <taxon>Bacteria</taxon>
        <taxon>Bacillati</taxon>
        <taxon>Bacillota</taxon>
        <taxon>Bacilli</taxon>
        <taxon>Bacillales</taxon>
        <taxon>Paenibacillaceae</taxon>
        <taxon>Paenibacillus</taxon>
    </lineage>
</organism>
<accession>A0A1G4TX12</accession>
<dbReference type="FunFam" id="1.10.287.130:FF:000001">
    <property type="entry name" value="Two-component sensor histidine kinase"/>
    <property type="match status" value="1"/>
</dbReference>
<dbReference type="STRING" id="624147.SAMN04487970_107010"/>
<evidence type="ECO:0000256" key="5">
    <source>
        <dbReference type="ARBA" id="ARBA00022553"/>
    </source>
</evidence>
<dbReference type="Pfam" id="PF02518">
    <property type="entry name" value="HATPase_c"/>
    <property type="match status" value="1"/>
</dbReference>
<dbReference type="InterPro" id="IPR050398">
    <property type="entry name" value="HssS/ArlS-like"/>
</dbReference>
<feature type="domain" description="Histidine kinase" evidence="16">
    <location>
        <begin position="267"/>
        <end position="481"/>
    </location>
</feature>
<keyword evidence="10" id="KW-0067">ATP-binding</keyword>
<dbReference type="InterPro" id="IPR003660">
    <property type="entry name" value="HAMP_dom"/>
</dbReference>
<feature type="region of interest" description="Disordered" evidence="14">
    <location>
        <begin position="482"/>
        <end position="502"/>
    </location>
</feature>
<evidence type="ECO:0000256" key="3">
    <source>
        <dbReference type="ARBA" id="ARBA00012438"/>
    </source>
</evidence>
<dbReference type="PROSITE" id="PS50885">
    <property type="entry name" value="HAMP"/>
    <property type="match status" value="1"/>
</dbReference>
<keyword evidence="6" id="KW-0808">Transferase</keyword>
<dbReference type="Proteomes" id="UP000198601">
    <property type="component" value="Unassembled WGS sequence"/>
</dbReference>
<dbReference type="Gene3D" id="6.10.340.10">
    <property type="match status" value="1"/>
</dbReference>
<evidence type="ECO:0000256" key="4">
    <source>
        <dbReference type="ARBA" id="ARBA00022475"/>
    </source>
</evidence>
<evidence type="ECO:0000259" key="16">
    <source>
        <dbReference type="PROSITE" id="PS50109"/>
    </source>
</evidence>
<reference evidence="19" key="1">
    <citation type="submission" date="2016-10" db="EMBL/GenBank/DDBJ databases">
        <authorList>
            <person name="Varghese N."/>
            <person name="Submissions S."/>
        </authorList>
    </citation>
    <scope>NUCLEOTIDE SEQUENCE [LARGE SCALE GENOMIC DNA]</scope>
    <source>
        <strain evidence="19">CGMCC 1.8946</strain>
    </source>
</reference>
<evidence type="ECO:0000256" key="13">
    <source>
        <dbReference type="ARBA" id="ARBA00023136"/>
    </source>
</evidence>
<dbReference type="InterPro" id="IPR003594">
    <property type="entry name" value="HATPase_dom"/>
</dbReference>
<evidence type="ECO:0000256" key="9">
    <source>
        <dbReference type="ARBA" id="ARBA00022777"/>
    </source>
</evidence>
<sequence>MGLRLPLAGAGRLDMKLRRSLRRQVVIRFLGIVLLTLLLMEGVFFFAVRQFYYNGIANVLTNHAVVSTNFYANFTGDLFYNNLSQHLNRMVQYFAYETAELEFVDRNGTVLAASSGFAVRERIRTSDVKEAWAGRTGVWTGNQAVTNERVMAVSNPLVYKGQTLAVIRYVTSLTEVDRVLRTIYAVSAGVGGGVLLLVLLVSLPFANSIVRPIKRMTAASAEMAKGRFDVRVNEAYDNEIGELAGTLNYMAREIERSESLKNDFISSISHEIRTPLSSIKGWSETILTGGMEDKEETRLGLGIIAKETDRLIGLVEELLDFSRLHQKSITLDLARVLMNELLGEAVLQMRSKAEQKQIDLRLSLPSEPVAVIGDTNRLKQVYLNLIDNAIKFTGPGGCITISLEREDRDAVVRIADNGIGISREHLGKVETKFYQADPKAEGTGIGLAICREIVNLHQGAIRLISAEGEGTTVTVRLPLEEAEAQGEEASGPLFDKSESNGR</sequence>
<dbReference type="Pfam" id="PF00672">
    <property type="entry name" value="HAMP"/>
    <property type="match status" value="1"/>
</dbReference>
<dbReference type="AlphaFoldDB" id="A0A1G4TX12"/>
<dbReference type="GO" id="GO:0005886">
    <property type="term" value="C:plasma membrane"/>
    <property type="evidence" value="ECO:0007669"/>
    <property type="project" value="UniProtKB-SubCell"/>
</dbReference>
<evidence type="ECO:0000256" key="15">
    <source>
        <dbReference type="SAM" id="Phobius"/>
    </source>
</evidence>
<dbReference type="SUPFAM" id="SSF55874">
    <property type="entry name" value="ATPase domain of HSP90 chaperone/DNA topoisomerase II/histidine kinase"/>
    <property type="match status" value="1"/>
</dbReference>
<keyword evidence="12" id="KW-0902">Two-component regulatory system</keyword>
<dbReference type="Gene3D" id="3.30.450.20">
    <property type="entry name" value="PAS domain"/>
    <property type="match status" value="1"/>
</dbReference>
<evidence type="ECO:0000256" key="8">
    <source>
        <dbReference type="ARBA" id="ARBA00022741"/>
    </source>
</evidence>
<evidence type="ECO:0000313" key="18">
    <source>
        <dbReference type="EMBL" id="SCW85235.1"/>
    </source>
</evidence>
<keyword evidence="11 15" id="KW-1133">Transmembrane helix</keyword>
<dbReference type="CDD" id="cd00082">
    <property type="entry name" value="HisKA"/>
    <property type="match status" value="1"/>
</dbReference>
<dbReference type="EMBL" id="FMTT01000070">
    <property type="protein sequence ID" value="SCW85235.1"/>
    <property type="molecule type" value="Genomic_DNA"/>
</dbReference>
<evidence type="ECO:0000256" key="2">
    <source>
        <dbReference type="ARBA" id="ARBA00004651"/>
    </source>
</evidence>
<dbReference type="SUPFAM" id="SSF158472">
    <property type="entry name" value="HAMP domain-like"/>
    <property type="match status" value="1"/>
</dbReference>
<keyword evidence="9 18" id="KW-0418">Kinase</keyword>
<dbReference type="InterPro" id="IPR003661">
    <property type="entry name" value="HisK_dim/P_dom"/>
</dbReference>
<evidence type="ECO:0000313" key="19">
    <source>
        <dbReference type="Proteomes" id="UP000198601"/>
    </source>
</evidence>
<feature type="transmembrane region" description="Helical" evidence="15">
    <location>
        <begin position="25"/>
        <end position="48"/>
    </location>
</feature>
<keyword evidence="7 15" id="KW-0812">Transmembrane</keyword>
<feature type="transmembrane region" description="Helical" evidence="15">
    <location>
        <begin position="183"/>
        <end position="206"/>
    </location>
</feature>
<evidence type="ECO:0000256" key="7">
    <source>
        <dbReference type="ARBA" id="ARBA00022692"/>
    </source>
</evidence>
<dbReference type="EC" id="2.7.13.3" evidence="3"/>
<protein>
    <recommendedName>
        <fullName evidence="3">histidine kinase</fullName>
        <ecNumber evidence="3">2.7.13.3</ecNumber>
    </recommendedName>
</protein>
<keyword evidence="5" id="KW-0597">Phosphoprotein</keyword>
<dbReference type="Gene3D" id="3.30.565.10">
    <property type="entry name" value="Histidine kinase-like ATPase, C-terminal domain"/>
    <property type="match status" value="1"/>
</dbReference>
<name>A0A1G4TX12_9BACL</name>
<evidence type="ECO:0000256" key="14">
    <source>
        <dbReference type="SAM" id="MobiDB-lite"/>
    </source>
</evidence>
<dbReference type="PANTHER" id="PTHR45528">
    <property type="entry name" value="SENSOR HISTIDINE KINASE CPXA"/>
    <property type="match status" value="1"/>
</dbReference>
<dbReference type="PRINTS" id="PR00344">
    <property type="entry name" value="BCTRLSENSOR"/>
</dbReference>